<comment type="caution">
    <text evidence="1">The sequence shown here is derived from an EMBL/GenBank/DDBJ whole genome shotgun (WGS) entry which is preliminary data.</text>
</comment>
<dbReference type="EMBL" id="BGZK01000055">
    <property type="protein sequence ID" value="GBP13058.1"/>
    <property type="molecule type" value="Genomic_DNA"/>
</dbReference>
<dbReference type="Proteomes" id="UP000299102">
    <property type="component" value="Unassembled WGS sequence"/>
</dbReference>
<evidence type="ECO:0000313" key="1">
    <source>
        <dbReference type="EMBL" id="GBP13058.1"/>
    </source>
</evidence>
<evidence type="ECO:0000313" key="2">
    <source>
        <dbReference type="Proteomes" id="UP000299102"/>
    </source>
</evidence>
<gene>
    <name evidence="1" type="ORF">EVAR_93036_1</name>
</gene>
<protein>
    <submittedName>
        <fullName evidence="1">Uncharacterized protein</fullName>
    </submittedName>
</protein>
<keyword evidence="2" id="KW-1185">Reference proteome</keyword>
<reference evidence="1 2" key="1">
    <citation type="journal article" date="2019" name="Commun. Biol.">
        <title>The bagworm genome reveals a unique fibroin gene that provides high tensile strength.</title>
        <authorList>
            <person name="Kono N."/>
            <person name="Nakamura H."/>
            <person name="Ohtoshi R."/>
            <person name="Tomita M."/>
            <person name="Numata K."/>
            <person name="Arakawa K."/>
        </authorList>
    </citation>
    <scope>NUCLEOTIDE SEQUENCE [LARGE SCALE GENOMIC DNA]</scope>
</reference>
<accession>A0A4C1TI06</accession>
<organism evidence="1 2">
    <name type="scientific">Eumeta variegata</name>
    <name type="common">Bagworm moth</name>
    <name type="synonym">Eumeta japonica</name>
    <dbReference type="NCBI Taxonomy" id="151549"/>
    <lineage>
        <taxon>Eukaryota</taxon>
        <taxon>Metazoa</taxon>
        <taxon>Ecdysozoa</taxon>
        <taxon>Arthropoda</taxon>
        <taxon>Hexapoda</taxon>
        <taxon>Insecta</taxon>
        <taxon>Pterygota</taxon>
        <taxon>Neoptera</taxon>
        <taxon>Endopterygota</taxon>
        <taxon>Lepidoptera</taxon>
        <taxon>Glossata</taxon>
        <taxon>Ditrysia</taxon>
        <taxon>Tineoidea</taxon>
        <taxon>Psychidae</taxon>
        <taxon>Oiketicinae</taxon>
        <taxon>Eumeta</taxon>
    </lineage>
</organism>
<proteinExistence type="predicted"/>
<name>A0A4C1TI06_EUMVA</name>
<sequence length="90" mass="9709">MENSMLVANCGRVARTSAAAAALEGRGTKPALLLPHLLILAKRNKCQARLGLGCAEAKRVSNHCDRLPRNNGSTTHTHATRYLIPPRNVL</sequence>
<dbReference type="AlphaFoldDB" id="A0A4C1TI06"/>